<dbReference type="Pfam" id="PF11197">
    <property type="entry name" value="DUF2835"/>
    <property type="match status" value="1"/>
</dbReference>
<sequence>MKYFFSIRMSIDEFMPYYEGRASTIIVITDQGLKVQFPAMHLRKYITRQGIIGNFCLETHNNKFLSLTKLK</sequence>
<reference evidence="1 2" key="1">
    <citation type="submission" date="2018-12" db="EMBL/GenBank/DDBJ databases">
        <title>Complete genome of Litorilituus sediminis.</title>
        <authorList>
            <person name="Liu A."/>
            <person name="Rong J."/>
        </authorList>
    </citation>
    <scope>NUCLEOTIDE SEQUENCE [LARGE SCALE GENOMIC DNA]</scope>
    <source>
        <strain evidence="1 2">JCM 17549</strain>
    </source>
</reference>
<name>A0A4P6P263_9GAMM</name>
<dbReference type="KEGG" id="lsd:EMK97_02535"/>
<evidence type="ECO:0000313" key="2">
    <source>
        <dbReference type="Proteomes" id="UP000290244"/>
    </source>
</evidence>
<dbReference type="EMBL" id="CP034759">
    <property type="protein sequence ID" value="QBG34698.1"/>
    <property type="molecule type" value="Genomic_DNA"/>
</dbReference>
<dbReference type="InterPro" id="IPR021363">
    <property type="entry name" value="DUF2835"/>
</dbReference>
<evidence type="ECO:0000313" key="1">
    <source>
        <dbReference type="EMBL" id="QBG34698.1"/>
    </source>
</evidence>
<proteinExistence type="predicted"/>
<keyword evidence="2" id="KW-1185">Reference proteome</keyword>
<accession>A0A4P6P263</accession>
<protein>
    <submittedName>
        <fullName evidence="1">DUF2835 family protein</fullName>
    </submittedName>
</protein>
<dbReference type="OrthoDB" id="5600793at2"/>
<gene>
    <name evidence="1" type="ORF">EMK97_02535</name>
</gene>
<organism evidence="1 2">
    <name type="scientific">Litorilituus sediminis</name>
    <dbReference type="NCBI Taxonomy" id="718192"/>
    <lineage>
        <taxon>Bacteria</taxon>
        <taxon>Pseudomonadati</taxon>
        <taxon>Pseudomonadota</taxon>
        <taxon>Gammaproteobacteria</taxon>
        <taxon>Alteromonadales</taxon>
        <taxon>Colwelliaceae</taxon>
        <taxon>Litorilituus</taxon>
    </lineage>
</organism>
<dbReference type="AlphaFoldDB" id="A0A4P6P263"/>
<dbReference type="Proteomes" id="UP000290244">
    <property type="component" value="Chromosome"/>
</dbReference>